<dbReference type="KEGG" id="dli:dnl_05390"/>
<dbReference type="PIRSF" id="PIRSF030850">
    <property type="entry name" value="UCP030850"/>
    <property type="match status" value="1"/>
</dbReference>
<dbReference type="InterPro" id="IPR011396">
    <property type="entry name" value="PT_DNA_restrict"/>
</dbReference>
<evidence type="ECO:0000259" key="1">
    <source>
        <dbReference type="Pfam" id="PF13391"/>
    </source>
</evidence>
<dbReference type="EMBL" id="CP061799">
    <property type="protein sequence ID" value="QTA78318.1"/>
    <property type="molecule type" value="Genomic_DNA"/>
</dbReference>
<feature type="domain" description="ScoMcrA-like DNA sulfur-binding" evidence="2">
    <location>
        <begin position="7"/>
        <end position="155"/>
    </location>
</feature>
<organism evidence="3 4">
    <name type="scientific">Desulfonema limicola</name>
    <dbReference type="NCBI Taxonomy" id="45656"/>
    <lineage>
        <taxon>Bacteria</taxon>
        <taxon>Pseudomonadati</taxon>
        <taxon>Thermodesulfobacteriota</taxon>
        <taxon>Desulfobacteria</taxon>
        <taxon>Desulfobacterales</taxon>
        <taxon>Desulfococcaceae</taxon>
        <taxon>Desulfonema</taxon>
    </lineage>
</organism>
<accession>A0A975B3X1</accession>
<dbReference type="InterPro" id="IPR003615">
    <property type="entry name" value="HNH_nuc"/>
</dbReference>
<dbReference type="Gene3D" id="1.10.30.50">
    <property type="match status" value="1"/>
</dbReference>
<dbReference type="GO" id="GO:0004519">
    <property type="term" value="F:endonuclease activity"/>
    <property type="evidence" value="ECO:0007669"/>
    <property type="project" value="UniProtKB-KW"/>
</dbReference>
<keyword evidence="3" id="KW-0255">Endonuclease</keyword>
<dbReference type="Proteomes" id="UP000663720">
    <property type="component" value="Chromosome"/>
</dbReference>
<dbReference type="RefSeq" id="WP_207690195.1">
    <property type="nucleotide sequence ID" value="NZ_CP061799.1"/>
</dbReference>
<dbReference type="REBASE" id="490973">
    <property type="entry name" value="Dli5ac10ORF5390P"/>
</dbReference>
<evidence type="ECO:0000313" key="3">
    <source>
        <dbReference type="EMBL" id="QTA78318.1"/>
    </source>
</evidence>
<dbReference type="Pfam" id="PF26340">
    <property type="entry name" value="DNA-SBD_ScoMcrA"/>
    <property type="match status" value="1"/>
</dbReference>
<dbReference type="Pfam" id="PF13391">
    <property type="entry name" value="HNH_2"/>
    <property type="match status" value="1"/>
</dbReference>
<dbReference type="NCBIfam" id="NF045808">
    <property type="entry name" value="PT-DNA_restrict"/>
    <property type="match status" value="1"/>
</dbReference>
<feature type="domain" description="HNH nuclease" evidence="1">
    <location>
        <begin position="181"/>
        <end position="234"/>
    </location>
</feature>
<reference evidence="3" key="1">
    <citation type="journal article" date="2021" name="Microb. Physiol.">
        <title>Proteogenomic Insights into the Physiology of Marine, Sulfate-Reducing, Filamentous Desulfonema limicola and Desulfonema magnum.</title>
        <authorList>
            <person name="Schnaars V."/>
            <person name="Wohlbrand L."/>
            <person name="Scheve S."/>
            <person name="Hinrichs C."/>
            <person name="Reinhardt R."/>
            <person name="Rabus R."/>
        </authorList>
    </citation>
    <scope>NUCLEOTIDE SEQUENCE</scope>
    <source>
        <strain evidence="3">5ac10</strain>
    </source>
</reference>
<protein>
    <submittedName>
        <fullName evidence="3">HNH endonuclease family protein</fullName>
    </submittedName>
</protein>
<keyword evidence="4" id="KW-1185">Reference proteome</keyword>
<dbReference type="AlphaFoldDB" id="A0A975B3X1"/>
<keyword evidence="3" id="KW-0378">Hydrolase</keyword>
<dbReference type="CDD" id="cd00085">
    <property type="entry name" value="HNHc"/>
    <property type="match status" value="1"/>
</dbReference>
<sequence>MDNTFIKEKFRNLTVWKSGSQRAPHKPLLILYAIGRLLKDSERMIPYAEVDAKLTELLIAFGPYRKQHHPEAPFWRLKNDQIWDLKNADKVEETKGKDAKKPHLLKYNVQGGFPEDIYNRLKQDFSLVKEIVQELLNDNFPATIHEDILMSVGIDMEYGELKRKRDPEFREKILRAYDYRCAVCGFDVRLGHYPVALEAAHIKWHQAGGPDTEVNGLALCSLHHKLFDRGAFTLSDNLEILISDRAYGTTGFNEWLMRFHGNKINAPQSKTYLPDNSFRNWHLREVFQGEFRDKKFCNISKI</sequence>
<keyword evidence="3" id="KW-0540">Nuclease</keyword>
<dbReference type="InterPro" id="IPR058813">
    <property type="entry name" value="DNA-SBD_ScoMcrA"/>
</dbReference>
<gene>
    <name evidence="3" type="ORF">dnl_05390</name>
</gene>
<proteinExistence type="predicted"/>
<name>A0A975B3X1_9BACT</name>
<evidence type="ECO:0000313" key="4">
    <source>
        <dbReference type="Proteomes" id="UP000663720"/>
    </source>
</evidence>
<evidence type="ECO:0000259" key="2">
    <source>
        <dbReference type="Pfam" id="PF26340"/>
    </source>
</evidence>